<dbReference type="RefSeq" id="WP_121145030.1">
    <property type="nucleotide sequence ID" value="NZ_RBWY01000002.1"/>
</dbReference>
<reference evidence="2 3" key="1">
    <citation type="submission" date="2018-10" db="EMBL/GenBank/DDBJ databases">
        <title>Genomic Encyclopedia of Type Strains, Phase IV (KMG-IV): sequencing the most valuable type-strain genomes for metagenomic binning, comparative biology and taxonomic classification.</title>
        <authorList>
            <person name="Goeker M."/>
        </authorList>
    </citation>
    <scope>NUCLEOTIDE SEQUENCE [LARGE SCALE GENOMIC DNA]</scope>
    <source>
        <strain evidence="2 3">DSM 22228</strain>
    </source>
</reference>
<proteinExistence type="predicted"/>
<protein>
    <submittedName>
        <fullName evidence="2">Uncharacterized protein DUF1097</fullName>
    </submittedName>
</protein>
<name>A0A495REM6_9GAMM</name>
<keyword evidence="1" id="KW-0812">Transmembrane</keyword>
<organism evidence="2 3">
    <name type="scientific">Orbus hercynius</name>
    <dbReference type="NCBI Taxonomy" id="593135"/>
    <lineage>
        <taxon>Bacteria</taxon>
        <taxon>Pseudomonadati</taxon>
        <taxon>Pseudomonadota</taxon>
        <taxon>Gammaproteobacteria</taxon>
        <taxon>Orbales</taxon>
        <taxon>Orbaceae</taxon>
        <taxon>Orbus</taxon>
    </lineage>
</organism>
<accession>A0A495REM6</accession>
<keyword evidence="3" id="KW-1185">Reference proteome</keyword>
<comment type="caution">
    <text evidence="2">The sequence shown here is derived from an EMBL/GenBank/DDBJ whole genome shotgun (WGS) entry which is preliminary data.</text>
</comment>
<feature type="transmembrane region" description="Helical" evidence="1">
    <location>
        <begin position="77"/>
        <end position="95"/>
    </location>
</feature>
<evidence type="ECO:0000313" key="3">
    <source>
        <dbReference type="Proteomes" id="UP000278542"/>
    </source>
</evidence>
<dbReference type="Pfam" id="PF06496">
    <property type="entry name" value="DUF1097"/>
    <property type="match status" value="1"/>
</dbReference>
<feature type="transmembrane region" description="Helical" evidence="1">
    <location>
        <begin position="50"/>
        <end position="71"/>
    </location>
</feature>
<dbReference type="InterPro" id="IPR009476">
    <property type="entry name" value="DUF1097"/>
</dbReference>
<feature type="transmembrane region" description="Helical" evidence="1">
    <location>
        <begin position="123"/>
        <end position="142"/>
    </location>
</feature>
<gene>
    <name evidence="2" type="ORF">DES39_1361</name>
</gene>
<keyword evidence="1" id="KW-1133">Transmembrane helix</keyword>
<dbReference type="EMBL" id="RBWY01000002">
    <property type="protein sequence ID" value="RKS85943.1"/>
    <property type="molecule type" value="Genomic_DNA"/>
</dbReference>
<evidence type="ECO:0000313" key="2">
    <source>
        <dbReference type="EMBL" id="RKS85943.1"/>
    </source>
</evidence>
<sequence length="152" mass="17044">MSKTVFAALITALLASALVWMSHYLQLPFWYCLLSSALFFAAPQANLLGLVTTLFTALLGILFGVIYMQIMPHLGHFAYKMEIIIAVMVFLLYLITQTQYLKYFACSLITLSLLVMQNGDWVLIYQAVVLGIVFGFIARVISIMMTGKSLQQ</sequence>
<evidence type="ECO:0000256" key="1">
    <source>
        <dbReference type="SAM" id="Phobius"/>
    </source>
</evidence>
<dbReference type="AlphaFoldDB" id="A0A495REM6"/>
<dbReference type="Proteomes" id="UP000278542">
    <property type="component" value="Unassembled WGS sequence"/>
</dbReference>
<keyword evidence="1" id="KW-0472">Membrane</keyword>